<comment type="caution">
    <text evidence="1">The sequence shown here is derived from an EMBL/GenBank/DDBJ whole genome shotgun (WGS) entry which is preliminary data.</text>
</comment>
<keyword evidence="2" id="KW-1185">Reference proteome</keyword>
<dbReference type="Proteomes" id="UP000235616">
    <property type="component" value="Unassembled WGS sequence"/>
</dbReference>
<evidence type="ECO:0000313" key="1">
    <source>
        <dbReference type="EMBL" id="PMS14691.1"/>
    </source>
</evidence>
<reference evidence="1 2" key="1">
    <citation type="submission" date="2018-01" db="EMBL/GenBank/DDBJ databases">
        <title>Whole genome analyses suggest that Burkholderia sensu lato contains two further novel genera in the rhizoxinica-symbiotica group Mycetohabitans gen. nov., and Trinickia gen. nov.: implications for the evolution of diazotrophy and nodulation in the Burkholderiaceae.</title>
        <authorList>
            <person name="Estrada-de los Santos P."/>
            <person name="Palmer M."/>
            <person name="Chavez-Ramirez B."/>
            <person name="Beukes C."/>
            <person name="Steenkamp E.T."/>
            <person name="Hirsch A.M."/>
            <person name="Manyaka P."/>
            <person name="Maluk M."/>
            <person name="Lafos M."/>
            <person name="Crook M."/>
            <person name="Gross E."/>
            <person name="Simon M.F."/>
            <person name="Bueno dos Reis Junior F."/>
            <person name="Poole P.S."/>
            <person name="Venter S.N."/>
            <person name="James E.K."/>
        </authorList>
    </citation>
    <scope>NUCLEOTIDE SEQUENCE [LARGE SCALE GENOMIC DNA]</scope>
    <source>
        <strain evidence="1 2">GIMN1.004</strain>
    </source>
</reference>
<dbReference type="EMBL" id="PNYA01000041">
    <property type="protein sequence ID" value="PMS14691.1"/>
    <property type="molecule type" value="Genomic_DNA"/>
</dbReference>
<proteinExistence type="predicted"/>
<evidence type="ECO:0000313" key="2">
    <source>
        <dbReference type="Proteomes" id="UP000235616"/>
    </source>
</evidence>
<name>A0A2N7VBZ4_9BURK</name>
<sequence>MNLAAYGTVWIGRIGHSSKLLIGTTLIRRYPLAGDTAHRVVRAPAGRVTPSRASALRDA</sequence>
<dbReference type="AlphaFoldDB" id="A0A2N7VBZ4"/>
<gene>
    <name evidence="1" type="ORF">C0Z18_30405</name>
</gene>
<organism evidence="1 2">
    <name type="scientific">Trinickia dabaoshanensis</name>
    <dbReference type="NCBI Taxonomy" id="564714"/>
    <lineage>
        <taxon>Bacteria</taxon>
        <taxon>Pseudomonadati</taxon>
        <taxon>Pseudomonadota</taxon>
        <taxon>Betaproteobacteria</taxon>
        <taxon>Burkholderiales</taxon>
        <taxon>Burkholderiaceae</taxon>
        <taxon>Trinickia</taxon>
    </lineage>
</organism>
<accession>A0A2N7VBZ4</accession>
<protein>
    <submittedName>
        <fullName evidence="1">Uncharacterized protein</fullName>
    </submittedName>
</protein>